<dbReference type="CDD" id="cd02440">
    <property type="entry name" value="AdoMet_MTases"/>
    <property type="match status" value="1"/>
</dbReference>
<keyword evidence="2" id="KW-0808">Transferase</keyword>
<keyword evidence="2" id="KW-0489">Methyltransferase</keyword>
<protein>
    <submittedName>
        <fullName evidence="2">SAM-dependent methyltransferase</fullName>
    </submittedName>
</protein>
<dbReference type="PANTHER" id="PTHR43861">
    <property type="entry name" value="TRANS-ACONITATE 2-METHYLTRANSFERASE-RELATED"/>
    <property type="match status" value="1"/>
</dbReference>
<dbReference type="GO" id="GO:0032259">
    <property type="term" value="P:methylation"/>
    <property type="evidence" value="ECO:0007669"/>
    <property type="project" value="UniProtKB-KW"/>
</dbReference>
<dbReference type="Pfam" id="PF08241">
    <property type="entry name" value="Methyltransf_11"/>
    <property type="match status" value="1"/>
</dbReference>
<dbReference type="InterPro" id="IPR013216">
    <property type="entry name" value="Methyltransf_11"/>
</dbReference>
<comment type="caution">
    <text evidence="2">The sequence shown here is derived from an EMBL/GenBank/DDBJ whole genome shotgun (WGS) entry which is preliminary data.</text>
</comment>
<accession>A0A0L8BT71</accession>
<evidence type="ECO:0000313" key="2">
    <source>
        <dbReference type="EMBL" id="KOF17926.1"/>
    </source>
</evidence>
<evidence type="ECO:0000313" key="3">
    <source>
        <dbReference type="Proteomes" id="UP000037425"/>
    </source>
</evidence>
<dbReference type="PATRIC" id="fig|106592.7.peg.7586"/>
<organism evidence="2 3">
    <name type="scientific">Ensifer adhaerens</name>
    <name type="common">Sinorhizobium morelense</name>
    <dbReference type="NCBI Taxonomy" id="106592"/>
    <lineage>
        <taxon>Bacteria</taxon>
        <taxon>Pseudomonadati</taxon>
        <taxon>Pseudomonadota</taxon>
        <taxon>Alphaproteobacteria</taxon>
        <taxon>Hyphomicrobiales</taxon>
        <taxon>Rhizobiaceae</taxon>
        <taxon>Sinorhizobium/Ensifer group</taxon>
        <taxon>Ensifer</taxon>
    </lineage>
</organism>
<dbReference type="RefSeq" id="WP_053249856.1">
    <property type="nucleotide sequence ID" value="NZ_LGAP01000009.1"/>
</dbReference>
<sequence>MAQNIYDKPEFFEGYSQLGRSVHGLDGAAEWPVIRAALPDLTGKRVVDLGCGFGWFSRFAREQGAARVLGLDLSENMIARARRDTSDPAIEYGIADLDQLALEDGAFDLAYSSLAFHYVENFDRLVQAIHNALMPGSHLVFTIEHPIYMASLTPGWQVGENGGKRWPVDHYSVEGRRTTDWLAKGVVKYHRTIGTTLNALMRGGFAIRHVEEWHPTPAQIDANPDLAEEMERPMILIVDAQR</sequence>
<dbReference type="SUPFAM" id="SSF53335">
    <property type="entry name" value="S-adenosyl-L-methionine-dependent methyltransferases"/>
    <property type="match status" value="1"/>
</dbReference>
<dbReference type="GO" id="GO:0008757">
    <property type="term" value="F:S-adenosylmethionine-dependent methyltransferase activity"/>
    <property type="evidence" value="ECO:0007669"/>
    <property type="project" value="InterPro"/>
</dbReference>
<dbReference type="AlphaFoldDB" id="A0A0L8BT71"/>
<dbReference type="OrthoDB" id="9791837at2"/>
<feature type="domain" description="Methyltransferase type 11" evidence="1">
    <location>
        <begin position="47"/>
        <end position="141"/>
    </location>
</feature>
<gene>
    <name evidence="2" type="ORF">AC244_16350</name>
</gene>
<dbReference type="EMBL" id="LGAP01000009">
    <property type="protein sequence ID" value="KOF17926.1"/>
    <property type="molecule type" value="Genomic_DNA"/>
</dbReference>
<proteinExistence type="predicted"/>
<reference evidence="3" key="1">
    <citation type="submission" date="2015-07" db="EMBL/GenBank/DDBJ databases">
        <title>Whole genome sequence of an Ensifer adhaerens strain isolated from a cave pool in the Wind Cave National Park.</title>
        <authorList>
            <person name="Eng W.W.H."/>
            <person name="Gan H.M."/>
            <person name="Barton H.A."/>
            <person name="Savka M.A."/>
        </authorList>
    </citation>
    <scope>NUCLEOTIDE SEQUENCE [LARGE SCALE GENOMIC DNA]</scope>
    <source>
        <strain evidence="3">SD006</strain>
    </source>
</reference>
<dbReference type="InterPro" id="IPR029063">
    <property type="entry name" value="SAM-dependent_MTases_sf"/>
</dbReference>
<dbReference type="PANTHER" id="PTHR43861:SF1">
    <property type="entry name" value="TRANS-ACONITATE 2-METHYLTRANSFERASE"/>
    <property type="match status" value="1"/>
</dbReference>
<dbReference type="Proteomes" id="UP000037425">
    <property type="component" value="Unassembled WGS sequence"/>
</dbReference>
<name>A0A0L8BT71_ENSAD</name>
<dbReference type="Gene3D" id="3.40.50.150">
    <property type="entry name" value="Vaccinia Virus protein VP39"/>
    <property type="match status" value="1"/>
</dbReference>
<evidence type="ECO:0000259" key="1">
    <source>
        <dbReference type="Pfam" id="PF08241"/>
    </source>
</evidence>